<protein>
    <submittedName>
        <fullName evidence="2">XRE family transcriptional regulator</fullName>
    </submittedName>
</protein>
<feature type="domain" description="HTH cro/C1-type" evidence="1">
    <location>
        <begin position="10"/>
        <end position="63"/>
    </location>
</feature>
<dbReference type="OrthoDB" id="1150409at2"/>
<dbReference type="Proteomes" id="UP000239663">
    <property type="component" value="Unassembled WGS sequence"/>
</dbReference>
<dbReference type="InterPro" id="IPR010982">
    <property type="entry name" value="Lambda_DNA-bd_dom_sf"/>
</dbReference>
<dbReference type="InterPro" id="IPR011990">
    <property type="entry name" value="TPR-like_helical_dom_sf"/>
</dbReference>
<dbReference type="EMBL" id="PKOZ01000002">
    <property type="protein sequence ID" value="PQD96153.1"/>
    <property type="molecule type" value="Genomic_DNA"/>
</dbReference>
<proteinExistence type="predicted"/>
<dbReference type="GO" id="GO:0003677">
    <property type="term" value="F:DNA binding"/>
    <property type="evidence" value="ECO:0007669"/>
    <property type="project" value="InterPro"/>
</dbReference>
<dbReference type="PANTHER" id="PTHR37038:SF14">
    <property type="entry name" value="TRANSCRIPTIONAL ACTIVATOR"/>
    <property type="match status" value="1"/>
</dbReference>
<evidence type="ECO:0000313" key="3">
    <source>
        <dbReference type="Proteomes" id="UP000239663"/>
    </source>
</evidence>
<dbReference type="AlphaFoldDB" id="A0A2S7N2C3"/>
<dbReference type="InterPro" id="IPR053163">
    <property type="entry name" value="HTH-type_regulator_Rgg"/>
</dbReference>
<dbReference type="InterPro" id="IPR001387">
    <property type="entry name" value="Cro/C1-type_HTH"/>
</dbReference>
<name>A0A2S7N2C3_9BACI</name>
<gene>
    <name evidence="2" type="ORF">CYL18_06010</name>
</gene>
<dbReference type="PANTHER" id="PTHR37038">
    <property type="entry name" value="TRANSCRIPTIONAL REGULATOR-RELATED"/>
    <property type="match status" value="1"/>
</dbReference>
<dbReference type="RefSeq" id="WP_104848580.1">
    <property type="nucleotide sequence ID" value="NZ_PKOZ01000002.1"/>
</dbReference>
<dbReference type="CDD" id="cd00093">
    <property type="entry name" value="HTH_XRE"/>
    <property type="match status" value="1"/>
</dbReference>
<organism evidence="2 3">
    <name type="scientific">Pradoshia eiseniae</name>
    <dbReference type="NCBI Taxonomy" id="2064768"/>
    <lineage>
        <taxon>Bacteria</taxon>
        <taxon>Bacillati</taxon>
        <taxon>Bacillota</taxon>
        <taxon>Bacilli</taxon>
        <taxon>Bacillales</taxon>
        <taxon>Bacillaceae</taxon>
        <taxon>Pradoshia</taxon>
    </lineage>
</organism>
<dbReference type="SUPFAM" id="SSF47413">
    <property type="entry name" value="lambda repressor-like DNA-binding domains"/>
    <property type="match status" value="1"/>
</dbReference>
<evidence type="ECO:0000313" key="2">
    <source>
        <dbReference type="EMBL" id="PQD96153.1"/>
    </source>
</evidence>
<reference evidence="2 3" key="1">
    <citation type="submission" date="2017-12" db="EMBL/GenBank/DDBJ databases">
        <title>Taxonomic description and draft genome of Pradoshia cofamensis Gen. nov., sp. nov., a thermotolerant bacillale isolated from anterior gut of earthworm Eisenia fetida.</title>
        <authorList>
            <person name="Saha T."/>
            <person name="Chakraborty R."/>
        </authorList>
    </citation>
    <scope>NUCLEOTIDE SEQUENCE [LARGE SCALE GENOMIC DNA]</scope>
    <source>
        <strain evidence="2 3">EAG3</strain>
    </source>
</reference>
<dbReference type="SMART" id="SM00530">
    <property type="entry name" value="HTH_XRE"/>
    <property type="match status" value="1"/>
</dbReference>
<evidence type="ECO:0000259" key="1">
    <source>
        <dbReference type="PROSITE" id="PS50943"/>
    </source>
</evidence>
<keyword evidence="3" id="KW-1185">Reference proteome</keyword>
<dbReference type="SUPFAM" id="SSF48452">
    <property type="entry name" value="TPR-like"/>
    <property type="match status" value="1"/>
</dbReference>
<accession>A0A2S7N2C3</accession>
<sequence>MDFSIIGQRIRELRKSLKLSQEELAEGICTQAQISKIEKGDVFPYANTLYLISQKLGVDVNYFFEIGSTPRIDYVNEVFRQLRLARRSLQFVEMERIIKIEEKNPLFTQNNRHYQMILWHKGLCEHAVYKNPDKGIKILWEAIQLTHTNNKVWTEREIEILIAVGSIYSEDGRTQEAIDIFLGALENLEQLVFISDNTILPRLYYNLARVYSMLENYEESNYYCHKGIKYCLSKDNLYPLGELHYQICYNYERLNQLENALSYLNKAVIIFELIEDKNYLSILEKGKEILLEEIERQKNDHPM</sequence>
<dbReference type="PROSITE" id="PS50943">
    <property type="entry name" value="HTH_CROC1"/>
    <property type="match status" value="1"/>
</dbReference>
<comment type="caution">
    <text evidence="2">The sequence shown here is derived from an EMBL/GenBank/DDBJ whole genome shotgun (WGS) entry which is preliminary data.</text>
</comment>
<dbReference type="InterPro" id="IPR041315">
    <property type="entry name" value="PlcR_TPR"/>
</dbReference>
<dbReference type="Pfam" id="PF18768">
    <property type="entry name" value="RNPP_C"/>
    <property type="match status" value="1"/>
</dbReference>
<dbReference type="Gene3D" id="1.25.40.10">
    <property type="entry name" value="Tetratricopeptide repeat domain"/>
    <property type="match status" value="1"/>
</dbReference>
<dbReference type="Pfam" id="PF12844">
    <property type="entry name" value="HTH_19"/>
    <property type="match status" value="1"/>
</dbReference>